<dbReference type="Pfam" id="PF00672">
    <property type="entry name" value="HAMP"/>
    <property type="match status" value="1"/>
</dbReference>
<keyword evidence="4" id="KW-0812">Transmembrane</keyword>
<dbReference type="PROSITE" id="PS50885">
    <property type="entry name" value="HAMP"/>
    <property type="match status" value="1"/>
</dbReference>
<dbReference type="GO" id="GO:0007165">
    <property type="term" value="P:signal transduction"/>
    <property type="evidence" value="ECO:0007669"/>
    <property type="project" value="UniProtKB-KW"/>
</dbReference>
<dbReference type="AlphaFoldDB" id="A0A841R574"/>
<dbReference type="SMART" id="SM00283">
    <property type="entry name" value="MA"/>
    <property type="match status" value="1"/>
</dbReference>
<dbReference type="PANTHER" id="PTHR32089:SF112">
    <property type="entry name" value="LYSOZYME-LIKE PROTEIN-RELATED"/>
    <property type="match status" value="1"/>
</dbReference>
<keyword evidence="4" id="KW-1133">Transmembrane helix</keyword>
<dbReference type="GO" id="GO:0006935">
    <property type="term" value="P:chemotaxis"/>
    <property type="evidence" value="ECO:0007669"/>
    <property type="project" value="InterPro"/>
</dbReference>
<evidence type="ECO:0000313" key="7">
    <source>
        <dbReference type="EMBL" id="MBB6478963.1"/>
    </source>
</evidence>
<keyword evidence="8" id="KW-1185">Reference proteome</keyword>
<comment type="caution">
    <text evidence="7">The sequence shown here is derived from an EMBL/GenBank/DDBJ whole genome shotgun (WGS) entry which is preliminary data.</text>
</comment>
<evidence type="ECO:0000256" key="1">
    <source>
        <dbReference type="ARBA" id="ARBA00023224"/>
    </source>
</evidence>
<dbReference type="RefSeq" id="WP_184743509.1">
    <property type="nucleotide sequence ID" value="NZ_JACHGJ010000001.1"/>
</dbReference>
<accession>A0A841R574</accession>
<reference evidence="7 8" key="1">
    <citation type="submission" date="2020-08" db="EMBL/GenBank/DDBJ databases">
        <title>Genomic Encyclopedia of Type Strains, Phase IV (KMG-IV): sequencing the most valuable type-strain genomes for metagenomic binning, comparative biology and taxonomic classification.</title>
        <authorList>
            <person name="Goeker M."/>
        </authorList>
    </citation>
    <scope>NUCLEOTIDE SEQUENCE [LARGE SCALE GENOMIC DNA]</scope>
    <source>
        <strain evidence="7 8">DSM 2461</strain>
    </source>
</reference>
<dbReference type="PROSITE" id="PS50111">
    <property type="entry name" value="CHEMOTAXIS_TRANSDUC_2"/>
    <property type="match status" value="1"/>
</dbReference>
<dbReference type="Gene3D" id="1.10.287.950">
    <property type="entry name" value="Methyl-accepting chemotaxis protein"/>
    <property type="match status" value="1"/>
</dbReference>
<gene>
    <name evidence="7" type="ORF">HNR50_000596</name>
</gene>
<sequence length="620" mass="68928">MTRNKTTISLKIIFVSAVLLLGVNIGQYLFVNSTLMGIIRLEKETQFNESVNVVFQNLQEQERMLQETVEAVDKQNISSLTGKLLFESGTDGGNSVQEMKNRYRPEYQRNAVVSLEAVYFNNKDQVVVPYIIDRAGYTIMHKELGRNSGDLKDYDYIKRILEIRDGDFDYTVDGQDYWVVFRTYPEWGWTVCYTMTQDQKFAAVKEFKIFYILLLSGALAVFLLIIFFAIKKLLKPLSSVESKITEISSGEGDLTQEIIVRSSDEVGLLANSFNSFINQLKAIVINIKNASMQTLRIRDELGANTEETASALVQISTNVSNMRNHITKLDENIISSVGSIGEIDSNISGLNRQMHEQSAMVRQTSASVTEMISSIESVSKITRMKSESSEQLLKTSAEGEEQLRNTSRIFRAEIGDNVDRIGDMVSIISAIASKTNLLSMNAAIEAAHAGDSGLGFAVVADEIRKLAEESSRQVKEIKESIKGIIQGIDDTEKSITTTDEAFHMIKSEVGEVVSAFSEIYSSTEELSVGGRQILEAMTSLNDITVHISTSAEEMERGSAFVNKAMEDVRRISGEVTNGMDEVVRGTEEVNEAMSEIAGLSIQLGESSDKLGIEINRFRTE</sequence>
<dbReference type="PRINTS" id="PR00260">
    <property type="entry name" value="CHEMTRNSDUCR"/>
</dbReference>
<dbReference type="GO" id="GO:0004888">
    <property type="term" value="F:transmembrane signaling receptor activity"/>
    <property type="evidence" value="ECO:0007669"/>
    <property type="project" value="InterPro"/>
</dbReference>
<keyword evidence="4" id="KW-0472">Membrane</keyword>
<evidence type="ECO:0000259" key="6">
    <source>
        <dbReference type="PROSITE" id="PS50885"/>
    </source>
</evidence>
<name>A0A841R574_9SPIO</name>
<organism evidence="7 8">
    <name type="scientific">Spirochaeta isovalerica</name>
    <dbReference type="NCBI Taxonomy" id="150"/>
    <lineage>
        <taxon>Bacteria</taxon>
        <taxon>Pseudomonadati</taxon>
        <taxon>Spirochaetota</taxon>
        <taxon>Spirochaetia</taxon>
        <taxon>Spirochaetales</taxon>
        <taxon>Spirochaetaceae</taxon>
        <taxon>Spirochaeta</taxon>
    </lineage>
</organism>
<proteinExistence type="inferred from homology"/>
<dbReference type="GO" id="GO:0016020">
    <property type="term" value="C:membrane"/>
    <property type="evidence" value="ECO:0007669"/>
    <property type="project" value="InterPro"/>
</dbReference>
<feature type="transmembrane region" description="Helical" evidence="4">
    <location>
        <begin position="209"/>
        <end position="230"/>
    </location>
</feature>
<dbReference type="Proteomes" id="UP000587760">
    <property type="component" value="Unassembled WGS sequence"/>
</dbReference>
<dbReference type="CDD" id="cd12912">
    <property type="entry name" value="PDC2_MCP_like"/>
    <property type="match status" value="1"/>
</dbReference>
<dbReference type="PANTHER" id="PTHR32089">
    <property type="entry name" value="METHYL-ACCEPTING CHEMOTAXIS PROTEIN MCPB"/>
    <property type="match status" value="1"/>
</dbReference>
<evidence type="ECO:0000313" key="8">
    <source>
        <dbReference type="Proteomes" id="UP000587760"/>
    </source>
</evidence>
<protein>
    <submittedName>
        <fullName evidence="7">Methyl-accepting chemotaxis protein</fullName>
    </submittedName>
</protein>
<feature type="transmembrane region" description="Helical" evidence="4">
    <location>
        <begin position="12"/>
        <end position="31"/>
    </location>
</feature>
<dbReference type="CDD" id="cd06225">
    <property type="entry name" value="HAMP"/>
    <property type="match status" value="1"/>
</dbReference>
<keyword evidence="1 3" id="KW-0807">Transducer</keyword>
<dbReference type="EMBL" id="JACHGJ010000001">
    <property type="protein sequence ID" value="MBB6478963.1"/>
    <property type="molecule type" value="Genomic_DNA"/>
</dbReference>
<dbReference type="InterPro" id="IPR004089">
    <property type="entry name" value="MCPsignal_dom"/>
</dbReference>
<dbReference type="InterPro" id="IPR004090">
    <property type="entry name" value="Chemotax_Me-accpt_rcpt"/>
</dbReference>
<dbReference type="Gene3D" id="1.10.8.500">
    <property type="entry name" value="HAMP domain in histidine kinase"/>
    <property type="match status" value="1"/>
</dbReference>
<dbReference type="Pfam" id="PF00015">
    <property type="entry name" value="MCPsignal"/>
    <property type="match status" value="1"/>
</dbReference>
<evidence type="ECO:0000256" key="2">
    <source>
        <dbReference type="ARBA" id="ARBA00029447"/>
    </source>
</evidence>
<evidence type="ECO:0000256" key="3">
    <source>
        <dbReference type="PROSITE-ProRule" id="PRU00284"/>
    </source>
</evidence>
<feature type="domain" description="HAMP" evidence="6">
    <location>
        <begin position="231"/>
        <end position="285"/>
    </location>
</feature>
<dbReference type="Gene3D" id="3.30.450.20">
    <property type="entry name" value="PAS domain"/>
    <property type="match status" value="1"/>
</dbReference>
<evidence type="ECO:0000259" key="5">
    <source>
        <dbReference type="PROSITE" id="PS50111"/>
    </source>
</evidence>
<feature type="domain" description="Methyl-accepting transducer" evidence="5">
    <location>
        <begin position="332"/>
        <end position="555"/>
    </location>
</feature>
<dbReference type="InterPro" id="IPR003660">
    <property type="entry name" value="HAMP_dom"/>
</dbReference>
<comment type="similarity">
    <text evidence="2">Belongs to the methyl-accepting chemotaxis (MCP) protein family.</text>
</comment>
<dbReference type="SUPFAM" id="SSF58104">
    <property type="entry name" value="Methyl-accepting chemotaxis protein (MCP) signaling domain"/>
    <property type="match status" value="1"/>
</dbReference>
<evidence type="ECO:0000256" key="4">
    <source>
        <dbReference type="SAM" id="Phobius"/>
    </source>
</evidence>
<dbReference type="SMART" id="SM00304">
    <property type="entry name" value="HAMP"/>
    <property type="match status" value="1"/>
</dbReference>